<evidence type="ECO:0000313" key="2">
    <source>
        <dbReference type="EMBL" id="MPC66948.1"/>
    </source>
</evidence>
<feature type="compositionally biased region" description="Polar residues" evidence="1">
    <location>
        <begin position="36"/>
        <end position="51"/>
    </location>
</feature>
<comment type="caution">
    <text evidence="2">The sequence shown here is derived from an EMBL/GenBank/DDBJ whole genome shotgun (WGS) entry which is preliminary data.</text>
</comment>
<name>A0A5B7HDG8_PORTR</name>
<gene>
    <name evidence="2" type="ORF">E2C01_061107</name>
</gene>
<reference evidence="2 3" key="1">
    <citation type="submission" date="2019-05" db="EMBL/GenBank/DDBJ databases">
        <title>Another draft genome of Portunus trituberculatus and its Hox gene families provides insights of decapod evolution.</title>
        <authorList>
            <person name="Jeong J.-H."/>
            <person name="Song I."/>
            <person name="Kim S."/>
            <person name="Choi T."/>
            <person name="Kim D."/>
            <person name="Ryu S."/>
            <person name="Kim W."/>
        </authorList>
    </citation>
    <scope>NUCLEOTIDE SEQUENCE [LARGE SCALE GENOMIC DNA]</scope>
    <source>
        <tissue evidence="2">Muscle</tissue>
    </source>
</reference>
<keyword evidence="3" id="KW-1185">Reference proteome</keyword>
<feature type="region of interest" description="Disordered" evidence="1">
    <location>
        <begin position="24"/>
        <end position="61"/>
    </location>
</feature>
<organism evidence="2 3">
    <name type="scientific">Portunus trituberculatus</name>
    <name type="common">Swimming crab</name>
    <name type="synonym">Neptunus trituberculatus</name>
    <dbReference type="NCBI Taxonomy" id="210409"/>
    <lineage>
        <taxon>Eukaryota</taxon>
        <taxon>Metazoa</taxon>
        <taxon>Ecdysozoa</taxon>
        <taxon>Arthropoda</taxon>
        <taxon>Crustacea</taxon>
        <taxon>Multicrustacea</taxon>
        <taxon>Malacostraca</taxon>
        <taxon>Eumalacostraca</taxon>
        <taxon>Eucarida</taxon>
        <taxon>Decapoda</taxon>
        <taxon>Pleocyemata</taxon>
        <taxon>Brachyura</taxon>
        <taxon>Eubrachyura</taxon>
        <taxon>Portunoidea</taxon>
        <taxon>Portunidae</taxon>
        <taxon>Portuninae</taxon>
        <taxon>Portunus</taxon>
    </lineage>
</organism>
<sequence>MDKNSYNSHNSNVSTSLAQTSLPVSPLGELADPTLSFPTANLYPSITTSPTDPLRPRSPHP</sequence>
<dbReference type="EMBL" id="VSRR010025552">
    <property type="protein sequence ID" value="MPC66948.1"/>
    <property type="molecule type" value="Genomic_DNA"/>
</dbReference>
<evidence type="ECO:0000313" key="3">
    <source>
        <dbReference type="Proteomes" id="UP000324222"/>
    </source>
</evidence>
<accession>A0A5B7HDG8</accession>
<proteinExistence type="predicted"/>
<dbReference type="Proteomes" id="UP000324222">
    <property type="component" value="Unassembled WGS sequence"/>
</dbReference>
<dbReference type="AlphaFoldDB" id="A0A5B7HDG8"/>
<protein>
    <submittedName>
        <fullName evidence="2">Uncharacterized protein</fullName>
    </submittedName>
</protein>
<evidence type="ECO:0000256" key="1">
    <source>
        <dbReference type="SAM" id="MobiDB-lite"/>
    </source>
</evidence>